<proteinExistence type="predicted"/>
<dbReference type="InterPro" id="IPR049900">
    <property type="entry name" value="PKS_mFAS_DH"/>
</dbReference>
<feature type="non-terminal residue" evidence="6">
    <location>
        <position position="442"/>
    </location>
</feature>
<dbReference type="Pfam" id="PF21089">
    <property type="entry name" value="PKS_DH_N"/>
    <property type="match status" value="1"/>
</dbReference>
<accession>A0A9X2M6E6</accession>
<feature type="domain" description="PKS/mFAS DH" evidence="5">
    <location>
        <begin position="142"/>
        <end position="410"/>
    </location>
</feature>
<dbReference type="InterPro" id="IPR049551">
    <property type="entry name" value="PKS_DH_C"/>
</dbReference>
<comment type="pathway">
    <text evidence="1">Antibiotic biosynthesis.</text>
</comment>
<feature type="non-terminal residue" evidence="6">
    <location>
        <position position="1"/>
    </location>
</feature>
<dbReference type="RefSeq" id="WP_257636648.1">
    <property type="nucleotide sequence ID" value="NZ_JANIIC010000213.1"/>
</dbReference>
<dbReference type="Gene3D" id="3.10.129.110">
    <property type="entry name" value="Polyketide synthase dehydratase"/>
    <property type="match status" value="1"/>
</dbReference>
<dbReference type="Gene3D" id="3.30.70.3290">
    <property type="match status" value="1"/>
</dbReference>
<dbReference type="InterPro" id="IPR049552">
    <property type="entry name" value="PKS_DH_N"/>
</dbReference>
<name>A0A9X2M6E6_STRMQ</name>
<dbReference type="Proteomes" id="UP001142400">
    <property type="component" value="Unassembled WGS sequence"/>
</dbReference>
<organism evidence="6 7">
    <name type="scientific">Streptomyces malaysiensis subsp. samsunensis</name>
    <dbReference type="NCBI Taxonomy" id="459658"/>
    <lineage>
        <taxon>Bacteria</taxon>
        <taxon>Bacillati</taxon>
        <taxon>Actinomycetota</taxon>
        <taxon>Actinomycetes</taxon>
        <taxon>Kitasatosporales</taxon>
        <taxon>Streptomycetaceae</taxon>
        <taxon>Streptomyces</taxon>
        <taxon>Streptomyces violaceusniger group</taxon>
    </lineage>
</organism>
<feature type="region of interest" description="C-terminal hotdog fold" evidence="4">
    <location>
        <begin position="276"/>
        <end position="410"/>
    </location>
</feature>
<sequence length="442" mass="48506">FYSTTDNTWITDTTLDTDYWYRNLRQPVLFQPAIEHLSSNGYTTYIETSPHPTLTPSIQETNPDTTTIHTLRNEQDDTAAFRTALGHAHTHGHPITWHTLIPPATTIPLPTYPFQHTRYWLNDKTVTGAQDAVQLGLVPTPHPFVPATTTLAETGATILTGHISPAQHGWLADHAVNGTPLLPGTALVDMALHAGDHTNHPTLDELIIHTPITLTHSTTIQLTINPPDDANTHSRTLTIHTRTTPDQPWTQHATGTLTQHQHTPDTSQTTWPPTDAEPIDLTGAYERLATTGLEYGPAFQGLQALWRRDSRLFADVRLPDTDHTDGYGIHPALLDAALHAATATQNHADTRLPFAWTGVALHATGATKLRVELDIDDDGAIRLLARDTAGQPVVSIDSLVTRPVGADELRAGGVGAHQLYDLAWVARELDARAVTEKFERYV</sequence>
<evidence type="ECO:0000313" key="6">
    <source>
        <dbReference type="EMBL" id="MCQ8836626.1"/>
    </source>
</evidence>
<dbReference type="Pfam" id="PF14765">
    <property type="entry name" value="PS-DH"/>
    <property type="match status" value="1"/>
</dbReference>
<dbReference type="PROSITE" id="PS52019">
    <property type="entry name" value="PKS_MFAS_DH"/>
    <property type="match status" value="1"/>
</dbReference>
<dbReference type="InterPro" id="IPR016035">
    <property type="entry name" value="Acyl_Trfase/lysoPLipase"/>
</dbReference>
<dbReference type="SUPFAM" id="SSF52151">
    <property type="entry name" value="FabD/lysophospholipase-like"/>
    <property type="match status" value="1"/>
</dbReference>
<dbReference type="PANTHER" id="PTHR43775:SF51">
    <property type="entry name" value="INACTIVE PHENOLPHTHIOCEROL SYNTHESIS POLYKETIDE SYNTHASE TYPE I PKS1-RELATED"/>
    <property type="match status" value="1"/>
</dbReference>
<feature type="active site" description="Proton acceptor; for dehydratase activity" evidence="4">
    <location>
        <position position="174"/>
    </location>
</feature>
<reference evidence="6" key="1">
    <citation type="submission" date="2022-06" db="EMBL/GenBank/DDBJ databases">
        <title>WGS of actinobacteria.</title>
        <authorList>
            <person name="Thawai C."/>
        </authorList>
    </citation>
    <scope>NUCLEOTIDE SEQUENCE</scope>
    <source>
        <strain evidence="6">DSM 42010</strain>
    </source>
</reference>
<dbReference type="SMART" id="SM00826">
    <property type="entry name" value="PKS_DH"/>
    <property type="match status" value="1"/>
</dbReference>
<evidence type="ECO:0000313" key="7">
    <source>
        <dbReference type="Proteomes" id="UP001142400"/>
    </source>
</evidence>
<dbReference type="InterPro" id="IPR014043">
    <property type="entry name" value="Acyl_transferase_dom"/>
</dbReference>
<dbReference type="GO" id="GO:0004312">
    <property type="term" value="F:fatty acid synthase activity"/>
    <property type="evidence" value="ECO:0007669"/>
    <property type="project" value="TreeGrafter"/>
</dbReference>
<dbReference type="Gene3D" id="3.40.366.10">
    <property type="entry name" value="Malonyl-Coenzyme A Acyl Carrier Protein, domain 2"/>
    <property type="match status" value="1"/>
</dbReference>
<evidence type="ECO:0000256" key="2">
    <source>
        <dbReference type="ARBA" id="ARBA00022679"/>
    </source>
</evidence>
<feature type="region of interest" description="N-terminal hotdog fold" evidence="4">
    <location>
        <begin position="142"/>
        <end position="264"/>
    </location>
</feature>
<dbReference type="InterPro" id="IPR001227">
    <property type="entry name" value="Ac_transferase_dom_sf"/>
</dbReference>
<evidence type="ECO:0000256" key="3">
    <source>
        <dbReference type="ARBA" id="ARBA00023268"/>
    </source>
</evidence>
<keyword evidence="7" id="KW-1185">Reference proteome</keyword>
<feature type="active site" description="Proton donor; for dehydratase activity" evidence="4">
    <location>
        <position position="335"/>
    </location>
</feature>
<dbReference type="InterPro" id="IPR050091">
    <property type="entry name" value="PKS_NRPS_Biosynth_Enz"/>
</dbReference>
<keyword evidence="2" id="KW-0808">Transferase</keyword>
<evidence type="ECO:0000259" key="5">
    <source>
        <dbReference type="PROSITE" id="PS52019"/>
    </source>
</evidence>
<evidence type="ECO:0000256" key="1">
    <source>
        <dbReference type="ARBA" id="ARBA00004792"/>
    </source>
</evidence>
<dbReference type="InterPro" id="IPR020807">
    <property type="entry name" value="PKS_DH"/>
</dbReference>
<protein>
    <submittedName>
        <fullName evidence="6">Polyketide synthase dehydratase domain-containing protein</fullName>
    </submittedName>
</protein>
<dbReference type="Pfam" id="PF00698">
    <property type="entry name" value="Acyl_transf_1"/>
    <property type="match status" value="1"/>
</dbReference>
<evidence type="ECO:0000256" key="4">
    <source>
        <dbReference type="PROSITE-ProRule" id="PRU01363"/>
    </source>
</evidence>
<keyword evidence="3" id="KW-0511">Multifunctional enzyme</keyword>
<dbReference type="GO" id="GO:0006633">
    <property type="term" value="P:fatty acid biosynthetic process"/>
    <property type="evidence" value="ECO:0007669"/>
    <property type="project" value="TreeGrafter"/>
</dbReference>
<gene>
    <name evidence="6" type="ORF">NQU54_48520</name>
</gene>
<dbReference type="PANTHER" id="PTHR43775">
    <property type="entry name" value="FATTY ACID SYNTHASE"/>
    <property type="match status" value="1"/>
</dbReference>
<dbReference type="EMBL" id="JANIIC010000213">
    <property type="protein sequence ID" value="MCQ8836626.1"/>
    <property type="molecule type" value="Genomic_DNA"/>
</dbReference>
<comment type="caution">
    <text evidence="6">The sequence shown here is derived from an EMBL/GenBank/DDBJ whole genome shotgun (WGS) entry which is preliminary data.</text>
</comment>
<dbReference type="InterPro" id="IPR042104">
    <property type="entry name" value="PKS_dehydratase_sf"/>
</dbReference>
<dbReference type="AlphaFoldDB" id="A0A9X2M6E6"/>